<reference evidence="1" key="1">
    <citation type="submission" date="2018-06" db="EMBL/GenBank/DDBJ databases">
        <authorList>
            <person name="Zhirakovskaya E."/>
        </authorList>
    </citation>
    <scope>NUCLEOTIDE SEQUENCE</scope>
</reference>
<dbReference type="Gene3D" id="3.40.720.10">
    <property type="entry name" value="Alkaline Phosphatase, subunit A"/>
    <property type="match status" value="1"/>
</dbReference>
<dbReference type="EMBL" id="UOGL01000569">
    <property type="protein sequence ID" value="VAX41602.1"/>
    <property type="molecule type" value="Genomic_DNA"/>
</dbReference>
<dbReference type="SUPFAM" id="SSF53649">
    <property type="entry name" value="Alkaline phosphatase-like"/>
    <property type="match status" value="1"/>
</dbReference>
<dbReference type="PANTHER" id="PTHR10151">
    <property type="entry name" value="ECTONUCLEOTIDE PYROPHOSPHATASE/PHOSPHODIESTERASE"/>
    <property type="match status" value="1"/>
</dbReference>
<dbReference type="Pfam" id="PF01663">
    <property type="entry name" value="Phosphodiest"/>
    <property type="match status" value="1"/>
</dbReference>
<organism evidence="1">
    <name type="scientific">hydrothermal vent metagenome</name>
    <dbReference type="NCBI Taxonomy" id="652676"/>
    <lineage>
        <taxon>unclassified sequences</taxon>
        <taxon>metagenomes</taxon>
        <taxon>ecological metagenomes</taxon>
    </lineage>
</organism>
<accession>A0A3B1DLK5</accession>
<gene>
    <name evidence="1" type="ORF">MNBD_PLANCTO02-669</name>
</gene>
<sequence>MEINSTMKPYVVLLSLPGLRHADLAHMPRLSQLAASSVPLAASFPAVTCPVQATLTTGVTPHEHGVIANGFFWREKNDVEMWTAWNEAIEVPQIWDKLHAHDASITSAVWFPLLSKGCGADFICTPAPIHNPDGSESLWCYTKPTEMYGELRDTLGHFPLMNFWGPLSNIKSTAWIADSAIHAAQKHQPQFSYLYLPHLDYAAQKFGPESEQATAALVEVDEIIGRLIDGYAAAGMDDILWLVASEYVITPVDGVCYPNRILREAGLLSLREEEGLEYLEPGNSKAWAMVDHQLAHLFVADKNDIEATANLFRNHPDIAEVLVGEELAKYQMDHPRSGEILLISKPEKWFAYYWWTDDSKAPSFARTVDIHRKPGYDPVEMFINMPEKETPLDATLVKGSHGYPAETPERRGVLISSNATILPKTELGYLKDIDIAGIVLHYFGVD</sequence>
<dbReference type="AlphaFoldDB" id="A0A3B1DLK5"/>
<name>A0A3B1DLK5_9ZZZZ</name>
<proteinExistence type="predicted"/>
<evidence type="ECO:0000313" key="1">
    <source>
        <dbReference type="EMBL" id="VAX41602.1"/>
    </source>
</evidence>
<dbReference type="InterPro" id="IPR002591">
    <property type="entry name" value="Phosphodiest/P_Trfase"/>
</dbReference>
<dbReference type="GO" id="GO:0016787">
    <property type="term" value="F:hydrolase activity"/>
    <property type="evidence" value="ECO:0007669"/>
    <property type="project" value="UniProtKB-ARBA"/>
</dbReference>
<dbReference type="InterPro" id="IPR017850">
    <property type="entry name" value="Alkaline_phosphatase_core_sf"/>
</dbReference>
<protein>
    <submittedName>
        <fullName evidence="1">FIG00907047: phosphodiesterase/nucleotide pyrophosphatase</fullName>
    </submittedName>
</protein>
<dbReference type="PANTHER" id="PTHR10151:SF120">
    <property type="entry name" value="BIS(5'-ADENOSYL)-TRIPHOSPHATASE"/>
    <property type="match status" value="1"/>
</dbReference>